<evidence type="ECO:0000256" key="2">
    <source>
        <dbReference type="ARBA" id="ARBA00022777"/>
    </source>
</evidence>
<organism evidence="4">
    <name type="scientific">freshwater metagenome</name>
    <dbReference type="NCBI Taxonomy" id="449393"/>
    <lineage>
        <taxon>unclassified sequences</taxon>
        <taxon>metagenomes</taxon>
        <taxon>ecological metagenomes</taxon>
    </lineage>
</organism>
<evidence type="ECO:0000313" key="4">
    <source>
        <dbReference type="EMBL" id="CAB5240167.1"/>
    </source>
</evidence>
<keyword evidence="2" id="KW-0418">Kinase</keyword>
<dbReference type="InterPro" id="IPR002173">
    <property type="entry name" value="Carboh/pur_kinase_PfkB_CS"/>
</dbReference>
<gene>
    <name evidence="4" type="ORF">UFOPK3554_00690</name>
</gene>
<proteinExistence type="predicted"/>
<keyword evidence="1" id="KW-0808">Transferase</keyword>
<dbReference type="InterPro" id="IPR029056">
    <property type="entry name" value="Ribokinase-like"/>
</dbReference>
<dbReference type="PANTHER" id="PTHR10584">
    <property type="entry name" value="SUGAR KINASE"/>
    <property type="match status" value="1"/>
</dbReference>
<evidence type="ECO:0000256" key="1">
    <source>
        <dbReference type="ARBA" id="ARBA00022679"/>
    </source>
</evidence>
<dbReference type="GO" id="GO:0016301">
    <property type="term" value="F:kinase activity"/>
    <property type="evidence" value="ECO:0007669"/>
    <property type="project" value="UniProtKB-KW"/>
</dbReference>
<accession>A0A6J7XWJ8</accession>
<name>A0A6J7XWJ8_9ZZZZ</name>
<dbReference type="Gene3D" id="3.40.1190.20">
    <property type="match status" value="1"/>
</dbReference>
<feature type="domain" description="Carbohydrate kinase PfkB" evidence="3">
    <location>
        <begin position="5"/>
        <end position="292"/>
    </location>
</feature>
<dbReference type="InterPro" id="IPR011611">
    <property type="entry name" value="PfkB_dom"/>
</dbReference>
<dbReference type="PROSITE" id="PS00584">
    <property type="entry name" value="PFKB_KINASES_2"/>
    <property type="match status" value="1"/>
</dbReference>
<dbReference type="PANTHER" id="PTHR10584:SF167">
    <property type="entry name" value="PFKB DOMAIN PROTEIN"/>
    <property type="match status" value="1"/>
</dbReference>
<dbReference type="EMBL" id="CAFBSG010000008">
    <property type="protein sequence ID" value="CAB5240167.1"/>
    <property type="molecule type" value="Genomic_DNA"/>
</dbReference>
<protein>
    <submittedName>
        <fullName evidence="4">Unannotated protein</fullName>
    </submittedName>
</protein>
<evidence type="ECO:0000259" key="3">
    <source>
        <dbReference type="Pfam" id="PF00294"/>
    </source>
</evidence>
<reference evidence="4" key="1">
    <citation type="submission" date="2020-05" db="EMBL/GenBank/DDBJ databases">
        <authorList>
            <person name="Chiriac C."/>
            <person name="Salcher M."/>
            <person name="Ghai R."/>
            <person name="Kavagutti S V."/>
        </authorList>
    </citation>
    <scope>NUCLEOTIDE SEQUENCE</scope>
</reference>
<dbReference type="Pfam" id="PF00294">
    <property type="entry name" value="PfkB"/>
    <property type="match status" value="1"/>
</dbReference>
<sequence length="299" mass="31323">MSQPRVLCIGDVMLDVVVKIQGEIHFGSDTPSKISTHGGGAAGNVASWITCCNVGAEIVARVGDDPAGLAITTEFDALGVTYNNLVVKGYPTGVVVVLVDKDGERTMFPETGANSGLQVRDMPILEDFVAAYISGYALLDPRSRPGVLEMIKVIRNHTLPIFFDPCTIGAMNDVELSIIRSWLPLMDAIFPNEEEALYISESSNLEDAMSRLLEWTPMVIVKRGAQGAAGIIRGSGAIFVPAVPVAVVDTTGAGDSFAAGFIAQHVKGGDLASSLQSGALSAAQCVANIGARPQVGHAL</sequence>
<dbReference type="SUPFAM" id="SSF53613">
    <property type="entry name" value="Ribokinase-like"/>
    <property type="match status" value="1"/>
</dbReference>
<dbReference type="AlphaFoldDB" id="A0A6J7XWJ8"/>